<accession>A0A8S5LK19</accession>
<dbReference type="InterPro" id="IPR027417">
    <property type="entry name" value="P-loop_NTPase"/>
</dbReference>
<sequence>MSDILLSEKIGPAFYDIAHDIFHHGHTHYDFSGGRGSLKSSTVSIIVPLLLVGNPGTHALVLRKVANTIRDSVYAQYIWAIGELGMAAYWEAKVSPMELIYKPTGQKIMFRGADDPMKIKSIKVPFGYIAVTHFEEKDQFAGRAEIRNILQSTMRGGSVFWNFESYNPPISRDNWANKDSLEERDDRLCHKSTYLQAPPEWLGEQFLAEAEHLKETDERAYQHEYLGIPVGTGGNVFENLELREITDKEIGSFDQIYQGVDWGWYPDPFAFIRLHYDRARETIYFIDEIYKNKLTNEESGGIIKGCGYGDAYITCDSAEPKSTADYRALGLPAKEAIKGPGSVDYGMKWLQRRKIVIDRRRTPNAYKEFVNYEYERNKDGDIISGYPDANNHLIDATRYALERISRRMGVIA</sequence>
<proteinExistence type="predicted"/>
<evidence type="ECO:0000259" key="1">
    <source>
        <dbReference type="Pfam" id="PF04466"/>
    </source>
</evidence>
<evidence type="ECO:0000313" key="3">
    <source>
        <dbReference type="EMBL" id="DAD70412.1"/>
    </source>
</evidence>
<dbReference type="Pfam" id="PF04466">
    <property type="entry name" value="Terminase_3"/>
    <property type="match status" value="1"/>
</dbReference>
<reference evidence="3" key="1">
    <citation type="journal article" date="2021" name="Proc. Natl. Acad. Sci. U.S.A.">
        <title>A Catalog of Tens of Thousands of Viruses from Human Metagenomes Reveals Hidden Associations with Chronic Diseases.</title>
        <authorList>
            <person name="Tisza M.J."/>
            <person name="Buck C.B."/>
        </authorList>
    </citation>
    <scope>NUCLEOTIDE SEQUENCE</scope>
    <source>
        <strain evidence="3">CtnhN1</strain>
    </source>
</reference>
<dbReference type="Gene3D" id="3.30.420.280">
    <property type="match status" value="1"/>
</dbReference>
<dbReference type="InterPro" id="IPR035412">
    <property type="entry name" value="Terminase_L_N"/>
</dbReference>
<dbReference type="Gene3D" id="3.40.50.300">
    <property type="entry name" value="P-loop containing nucleotide triphosphate hydrolases"/>
    <property type="match status" value="1"/>
</dbReference>
<dbReference type="PANTHER" id="PTHR39184:SF1">
    <property type="entry name" value="PBSX PHAGE TERMINASE LARGE SUBUNIT"/>
    <property type="match status" value="1"/>
</dbReference>
<dbReference type="InterPro" id="IPR052380">
    <property type="entry name" value="Viral_DNA_packaging_terminase"/>
</dbReference>
<dbReference type="InterPro" id="IPR006437">
    <property type="entry name" value="Phage_terminase_lsu"/>
</dbReference>
<protein>
    <submittedName>
        <fullName evidence="3">Terminase large subunit</fullName>
    </submittedName>
</protein>
<dbReference type="PANTHER" id="PTHR39184">
    <property type="match status" value="1"/>
</dbReference>
<evidence type="ECO:0000259" key="2">
    <source>
        <dbReference type="Pfam" id="PF17288"/>
    </source>
</evidence>
<dbReference type="InterPro" id="IPR035413">
    <property type="entry name" value="Terminase_L_C"/>
</dbReference>
<feature type="domain" description="Phage terminase large subunit C-terminal" evidence="2">
    <location>
        <begin position="261"/>
        <end position="402"/>
    </location>
</feature>
<dbReference type="NCBIfam" id="TIGR01547">
    <property type="entry name" value="phage_term_2"/>
    <property type="match status" value="1"/>
</dbReference>
<feature type="domain" description="Phage terminase large subunit N-terminal" evidence="1">
    <location>
        <begin position="32"/>
        <end position="227"/>
    </location>
</feature>
<organism evidence="3">
    <name type="scientific">Siphoviridae sp. ctnhN1</name>
    <dbReference type="NCBI Taxonomy" id="2827589"/>
    <lineage>
        <taxon>Viruses</taxon>
        <taxon>Duplodnaviria</taxon>
        <taxon>Heunggongvirae</taxon>
        <taxon>Uroviricota</taxon>
        <taxon>Caudoviricetes</taxon>
    </lineage>
</organism>
<dbReference type="EMBL" id="BK015865">
    <property type="protein sequence ID" value="DAD70412.1"/>
    <property type="molecule type" value="Genomic_DNA"/>
</dbReference>
<name>A0A8S5LK19_9CAUD</name>
<dbReference type="Pfam" id="PF17288">
    <property type="entry name" value="Terminase_3C"/>
    <property type="match status" value="1"/>
</dbReference>